<dbReference type="SUPFAM" id="SSF47823">
    <property type="entry name" value="lambda integrase-like, N-terminal domain"/>
    <property type="match status" value="1"/>
</dbReference>
<dbReference type="RefSeq" id="XP_025834040.1">
    <property type="nucleotide sequence ID" value="XM_025978255.1"/>
</dbReference>
<dbReference type="GO" id="GO:0003677">
    <property type="term" value="F:DNA binding"/>
    <property type="evidence" value="ECO:0007669"/>
    <property type="project" value="UniProtKB-KW"/>
</dbReference>
<keyword evidence="1" id="KW-0238">DNA-binding</keyword>
<feature type="domain" description="Integrase SAM-like N-terminal" evidence="2">
    <location>
        <begin position="31"/>
        <end position="92"/>
    </location>
</feature>
<dbReference type="Gene3D" id="1.10.150.130">
    <property type="match status" value="1"/>
</dbReference>
<sequence length="203" mass="23247">MAETYPGCRAIIREAYESRGLSEASIFVMTSSLSESTLSQYDITYKKWWDFCRIHTNSLLNPTTNNVIEFLNEQFEKGSSYSTLNTFRSALNILSPNKIEEKLINRFLKGVFRLRPVFPKYGFTWNPNPVLAYLSTLFPLQSLSLQALTYKLSSLLALCTAHRIQTLAKIKINNLAKFDNRIEVLIPELLKTSGPSREQPRLV</sequence>
<evidence type="ECO:0000313" key="4">
    <source>
        <dbReference type="RefSeq" id="XP_025834040.1"/>
    </source>
</evidence>
<gene>
    <name evidence="4" type="primary">LOC112905579</name>
</gene>
<name>A0A7F5RDN1_AGRPL</name>
<dbReference type="Pfam" id="PF02899">
    <property type="entry name" value="Phage_int_SAM_1"/>
    <property type="match status" value="1"/>
</dbReference>
<dbReference type="GeneID" id="112905579"/>
<dbReference type="GO" id="GO:0015074">
    <property type="term" value="P:DNA integration"/>
    <property type="evidence" value="ECO:0007669"/>
    <property type="project" value="InterPro"/>
</dbReference>
<dbReference type="PANTHER" id="PTHR35617">
    <property type="entry name" value="PHAGE_INTEGRASE DOMAIN-CONTAINING PROTEIN"/>
    <property type="match status" value="1"/>
</dbReference>
<dbReference type="PANTHER" id="PTHR35617:SF3">
    <property type="entry name" value="CORE-BINDING (CB) DOMAIN-CONTAINING PROTEIN"/>
    <property type="match status" value="1"/>
</dbReference>
<dbReference type="InterPro" id="IPR010998">
    <property type="entry name" value="Integrase_recombinase_N"/>
</dbReference>
<reference evidence="4" key="1">
    <citation type="submission" date="2025-08" db="UniProtKB">
        <authorList>
            <consortium name="RefSeq"/>
        </authorList>
    </citation>
    <scope>IDENTIFICATION</scope>
    <source>
        <tissue evidence="4">Entire body</tissue>
    </source>
</reference>
<dbReference type="InParanoid" id="A0A7F5RDN1"/>
<proteinExistence type="predicted"/>
<evidence type="ECO:0000313" key="3">
    <source>
        <dbReference type="Proteomes" id="UP000192223"/>
    </source>
</evidence>
<dbReference type="OrthoDB" id="5960276at2759"/>
<protein>
    <submittedName>
        <fullName evidence="4">Uncharacterized protein LOC112905579</fullName>
    </submittedName>
</protein>
<dbReference type="AlphaFoldDB" id="A0A7F5RDN1"/>
<accession>A0A7F5RDN1</accession>
<evidence type="ECO:0000259" key="2">
    <source>
        <dbReference type="Pfam" id="PF02899"/>
    </source>
</evidence>
<organism evidence="3 4">
    <name type="scientific">Agrilus planipennis</name>
    <name type="common">Emerald ash borer</name>
    <name type="synonym">Agrilus marcopoli</name>
    <dbReference type="NCBI Taxonomy" id="224129"/>
    <lineage>
        <taxon>Eukaryota</taxon>
        <taxon>Metazoa</taxon>
        <taxon>Ecdysozoa</taxon>
        <taxon>Arthropoda</taxon>
        <taxon>Hexapoda</taxon>
        <taxon>Insecta</taxon>
        <taxon>Pterygota</taxon>
        <taxon>Neoptera</taxon>
        <taxon>Endopterygota</taxon>
        <taxon>Coleoptera</taxon>
        <taxon>Polyphaga</taxon>
        <taxon>Elateriformia</taxon>
        <taxon>Buprestoidea</taxon>
        <taxon>Buprestidae</taxon>
        <taxon>Agrilinae</taxon>
        <taxon>Agrilus</taxon>
    </lineage>
</organism>
<keyword evidence="3" id="KW-1185">Reference proteome</keyword>
<evidence type="ECO:0000256" key="1">
    <source>
        <dbReference type="ARBA" id="ARBA00023125"/>
    </source>
</evidence>
<dbReference type="Proteomes" id="UP000192223">
    <property type="component" value="Unplaced"/>
</dbReference>
<dbReference type="KEGG" id="apln:112905579"/>
<dbReference type="InterPro" id="IPR004107">
    <property type="entry name" value="Integrase_SAM-like_N"/>
</dbReference>